<evidence type="ECO:0008006" key="2">
    <source>
        <dbReference type="Google" id="ProtNLM"/>
    </source>
</evidence>
<sequence>MRRTIPSTNKRLLLRPLRVLVACEFSGIVRDAFIRIGHEAISCDTHPSEQPGPHYQGDVRDILNDGWDMMIAHPPCRFLCNSGVRWLYNPDDTLNHERWEQMRPAAELFLELWHAPIDRICIENSIMHQYAAELVGGRQDQIIQPWQFGHGETKAICLWLKNLQRLRSTNIVTGRIARVHRTPPGPNQWRDRSRFLLGIADGMADQWGTKKYPMPFIL</sequence>
<organism evidence="1">
    <name type="scientific">marine sediment metagenome</name>
    <dbReference type="NCBI Taxonomy" id="412755"/>
    <lineage>
        <taxon>unclassified sequences</taxon>
        <taxon>metagenomes</taxon>
        <taxon>ecological metagenomes</taxon>
    </lineage>
</organism>
<name>A0A0F9HC48_9ZZZZ</name>
<proteinExistence type="predicted"/>
<accession>A0A0F9HC48</accession>
<gene>
    <name evidence="1" type="ORF">LCGC14_1722290</name>
</gene>
<evidence type="ECO:0000313" key="1">
    <source>
        <dbReference type="EMBL" id="KKM09954.1"/>
    </source>
</evidence>
<dbReference type="AlphaFoldDB" id="A0A0F9HC48"/>
<dbReference type="EMBL" id="LAZR01015518">
    <property type="protein sequence ID" value="KKM09954.1"/>
    <property type="molecule type" value="Genomic_DNA"/>
</dbReference>
<reference evidence="1" key="1">
    <citation type="journal article" date="2015" name="Nature">
        <title>Complex archaea that bridge the gap between prokaryotes and eukaryotes.</title>
        <authorList>
            <person name="Spang A."/>
            <person name="Saw J.H."/>
            <person name="Jorgensen S.L."/>
            <person name="Zaremba-Niedzwiedzka K."/>
            <person name="Martijn J."/>
            <person name="Lind A.E."/>
            <person name="van Eijk R."/>
            <person name="Schleper C."/>
            <person name="Guy L."/>
            <person name="Ettema T.J."/>
        </authorList>
    </citation>
    <scope>NUCLEOTIDE SEQUENCE</scope>
</reference>
<comment type="caution">
    <text evidence="1">The sequence shown here is derived from an EMBL/GenBank/DDBJ whole genome shotgun (WGS) entry which is preliminary data.</text>
</comment>
<protein>
    <recommendedName>
        <fullName evidence="2">DNA cytosine methyltransferase</fullName>
    </recommendedName>
</protein>